<dbReference type="Proteomes" id="UP001556367">
    <property type="component" value="Unassembled WGS sequence"/>
</dbReference>
<evidence type="ECO:0000313" key="2">
    <source>
        <dbReference type="Proteomes" id="UP001556367"/>
    </source>
</evidence>
<gene>
    <name evidence="1" type="ORF">HGRIS_011942</name>
</gene>
<name>A0ABR3JWT4_9AGAR</name>
<proteinExistence type="predicted"/>
<protein>
    <submittedName>
        <fullName evidence="1">Uncharacterized protein</fullName>
    </submittedName>
</protein>
<evidence type="ECO:0000313" key="1">
    <source>
        <dbReference type="EMBL" id="KAL0960316.1"/>
    </source>
</evidence>
<organism evidence="1 2">
    <name type="scientific">Hohenbuehelia grisea</name>
    <dbReference type="NCBI Taxonomy" id="104357"/>
    <lineage>
        <taxon>Eukaryota</taxon>
        <taxon>Fungi</taxon>
        <taxon>Dikarya</taxon>
        <taxon>Basidiomycota</taxon>
        <taxon>Agaricomycotina</taxon>
        <taxon>Agaricomycetes</taxon>
        <taxon>Agaricomycetidae</taxon>
        <taxon>Agaricales</taxon>
        <taxon>Pleurotineae</taxon>
        <taxon>Pleurotaceae</taxon>
        <taxon>Hohenbuehelia</taxon>
    </lineage>
</organism>
<comment type="caution">
    <text evidence="1">The sequence shown here is derived from an EMBL/GenBank/DDBJ whole genome shotgun (WGS) entry which is preliminary data.</text>
</comment>
<dbReference type="EMBL" id="JASNQZ010000002">
    <property type="protein sequence ID" value="KAL0960316.1"/>
    <property type="molecule type" value="Genomic_DNA"/>
</dbReference>
<sequence>MLVFSSHFYVSESDVSPPHSFSALEIASFVFSTRVCTVLQMLDPGAVWRPSHVRRLSVYGPIWGHRTTRASHRLILVGSQSLRWHGRLCSRPLSLHEVSFFHILHLCIF</sequence>
<keyword evidence="2" id="KW-1185">Reference proteome</keyword>
<reference evidence="2" key="1">
    <citation type="submission" date="2024-06" db="EMBL/GenBank/DDBJ databases">
        <title>Multi-omics analyses provide insights into the biosynthesis of the anticancer antibiotic pleurotin in Hohenbuehelia grisea.</title>
        <authorList>
            <person name="Weaver J.A."/>
            <person name="Alberti F."/>
        </authorList>
    </citation>
    <scope>NUCLEOTIDE SEQUENCE [LARGE SCALE GENOMIC DNA]</scope>
    <source>
        <strain evidence="2">T-177</strain>
    </source>
</reference>
<accession>A0ABR3JWT4</accession>